<dbReference type="SUPFAM" id="SSF103473">
    <property type="entry name" value="MFS general substrate transporter"/>
    <property type="match status" value="1"/>
</dbReference>
<dbReference type="AlphaFoldDB" id="A0ABD2Q3S2"/>
<protein>
    <submittedName>
        <fullName evidence="3">Uncharacterized protein</fullName>
    </submittedName>
</protein>
<sequence>MFIDGIGSCYGFFLNPECSSKFKLGSGRKLQPGSCIGISELGEDLGTQSRGLLMLPVGLVSGLHLLFGPFVSSLSTELDFRTVAMVGVSISSLAIFGASYANSYWFFLVTYGLLGGLGFSLVYLPAITIISDWFLQKRSLAVGVAFCGSGVGYFAACNFITAVVPHFSWKQTLIIIAIVYLHSLILVALFRSVETHQQILMLSKMRKHNRDVRRQIKSQREQEKRRQLAEAKAHKEMQKRQRNQEKLAAKQKRKNEAQQAKARDASIAASKSRSKNTGPVKGSIMDRIIEEKQRQRKTSVGSLDGMVITLANELISSDKPTADVKESIISAAAVSKITSAVLANIEKQKFLNIKSRVLSATSTQNNSFDAPSCSEVLAMRSNKAGIPTRENKIESISGKVPITEEGSLNYSIL</sequence>
<dbReference type="EMBL" id="JBJKFK010001116">
    <property type="protein sequence ID" value="KAL3314043.1"/>
    <property type="molecule type" value="Genomic_DNA"/>
</dbReference>
<keyword evidence="4" id="KW-1185">Reference proteome</keyword>
<dbReference type="Proteomes" id="UP001626550">
    <property type="component" value="Unassembled WGS sequence"/>
</dbReference>
<reference evidence="3 4" key="1">
    <citation type="submission" date="2024-11" db="EMBL/GenBank/DDBJ databases">
        <title>Adaptive evolution of stress response genes in parasites aligns with host niche diversity.</title>
        <authorList>
            <person name="Hahn C."/>
            <person name="Resl P."/>
        </authorList>
    </citation>
    <scope>NUCLEOTIDE SEQUENCE [LARGE SCALE GENOMIC DNA]</scope>
    <source>
        <strain evidence="3">EGGRZ-B1_66</strain>
        <tissue evidence="3">Body</tissue>
    </source>
</reference>
<organism evidence="3 4">
    <name type="scientific">Cichlidogyrus casuarinus</name>
    <dbReference type="NCBI Taxonomy" id="1844966"/>
    <lineage>
        <taxon>Eukaryota</taxon>
        <taxon>Metazoa</taxon>
        <taxon>Spiralia</taxon>
        <taxon>Lophotrochozoa</taxon>
        <taxon>Platyhelminthes</taxon>
        <taxon>Monogenea</taxon>
        <taxon>Monopisthocotylea</taxon>
        <taxon>Dactylogyridea</taxon>
        <taxon>Ancyrocephalidae</taxon>
        <taxon>Cichlidogyrus</taxon>
    </lineage>
</organism>
<feature type="transmembrane region" description="Helical" evidence="2">
    <location>
        <begin position="139"/>
        <end position="161"/>
    </location>
</feature>
<feature type="transmembrane region" description="Helical" evidence="2">
    <location>
        <begin position="51"/>
        <end position="71"/>
    </location>
</feature>
<dbReference type="InterPro" id="IPR011701">
    <property type="entry name" value="MFS"/>
</dbReference>
<dbReference type="PANTHER" id="PTHR11360:SF284">
    <property type="entry name" value="EG:103B4.3 PROTEIN-RELATED"/>
    <property type="match status" value="1"/>
</dbReference>
<keyword evidence="2" id="KW-0812">Transmembrane</keyword>
<dbReference type="PANTHER" id="PTHR11360">
    <property type="entry name" value="MONOCARBOXYLATE TRANSPORTER"/>
    <property type="match status" value="1"/>
</dbReference>
<evidence type="ECO:0000313" key="4">
    <source>
        <dbReference type="Proteomes" id="UP001626550"/>
    </source>
</evidence>
<keyword evidence="2" id="KW-1133">Transmembrane helix</keyword>
<evidence type="ECO:0000313" key="3">
    <source>
        <dbReference type="EMBL" id="KAL3314043.1"/>
    </source>
</evidence>
<dbReference type="InterPro" id="IPR036259">
    <property type="entry name" value="MFS_trans_sf"/>
</dbReference>
<comment type="caution">
    <text evidence="3">The sequence shown here is derived from an EMBL/GenBank/DDBJ whole genome shotgun (WGS) entry which is preliminary data.</text>
</comment>
<accession>A0ABD2Q3S2</accession>
<keyword evidence="2" id="KW-0472">Membrane</keyword>
<gene>
    <name evidence="3" type="ORF">Ciccas_007346</name>
</gene>
<feature type="transmembrane region" description="Helical" evidence="2">
    <location>
        <begin position="173"/>
        <end position="193"/>
    </location>
</feature>
<evidence type="ECO:0000256" key="2">
    <source>
        <dbReference type="SAM" id="Phobius"/>
    </source>
</evidence>
<proteinExistence type="predicted"/>
<feature type="transmembrane region" description="Helical" evidence="2">
    <location>
        <begin position="104"/>
        <end position="127"/>
    </location>
</feature>
<name>A0ABD2Q3S2_9PLAT</name>
<dbReference type="Pfam" id="PF07690">
    <property type="entry name" value="MFS_1"/>
    <property type="match status" value="1"/>
</dbReference>
<dbReference type="InterPro" id="IPR050327">
    <property type="entry name" value="Proton-linked_MCT"/>
</dbReference>
<evidence type="ECO:0000256" key="1">
    <source>
        <dbReference type="SAM" id="MobiDB-lite"/>
    </source>
</evidence>
<feature type="region of interest" description="Disordered" evidence="1">
    <location>
        <begin position="211"/>
        <end position="297"/>
    </location>
</feature>
<feature type="transmembrane region" description="Helical" evidence="2">
    <location>
        <begin position="78"/>
        <end position="98"/>
    </location>
</feature>
<dbReference type="Gene3D" id="1.20.1250.20">
    <property type="entry name" value="MFS general substrate transporter like domains"/>
    <property type="match status" value="1"/>
</dbReference>
<feature type="compositionally biased region" description="Basic and acidic residues" evidence="1">
    <location>
        <begin position="212"/>
        <end position="248"/>
    </location>
</feature>